<name>A0A6B4JPR0_CLOBO</name>
<organism evidence="2 3">
    <name type="scientific">Clostridium botulinum</name>
    <dbReference type="NCBI Taxonomy" id="1491"/>
    <lineage>
        <taxon>Bacteria</taxon>
        <taxon>Bacillati</taxon>
        <taxon>Bacillota</taxon>
        <taxon>Clostridia</taxon>
        <taxon>Eubacteriales</taxon>
        <taxon>Clostridiaceae</taxon>
        <taxon>Clostridium</taxon>
    </lineage>
</organism>
<dbReference type="Pfam" id="PF24032">
    <property type="entry name" value="YQBQ"/>
    <property type="match status" value="1"/>
</dbReference>
<proteinExistence type="predicted"/>
<accession>A0A6B4JPR0</accession>
<reference evidence="2 3" key="1">
    <citation type="submission" date="2019-04" db="EMBL/GenBank/DDBJ databases">
        <title>Genome sequencing of Clostridium botulinum Groups I-IV and Clostridium butyricum.</title>
        <authorList>
            <person name="Brunt J."/>
            <person name="Van Vliet A.H.M."/>
            <person name="Stringer S.C."/>
            <person name="Carter A.T."/>
            <person name="Peck M.W."/>
        </authorList>
    </citation>
    <scope>NUCLEOTIDE SEQUENCE [LARGE SCALE GENOMIC DNA]</scope>
    <source>
        <strain evidence="2 3">BL81</strain>
    </source>
</reference>
<dbReference type="InterPro" id="IPR056937">
    <property type="entry name" value="YqbQ/XkdQ"/>
</dbReference>
<dbReference type="AlphaFoldDB" id="A0A6B4JPR0"/>
<evidence type="ECO:0000313" key="3">
    <source>
        <dbReference type="Proteomes" id="UP000486903"/>
    </source>
</evidence>
<dbReference type="EMBL" id="SXFB01000006">
    <property type="protein sequence ID" value="NFV26529.1"/>
    <property type="molecule type" value="Genomic_DNA"/>
</dbReference>
<evidence type="ECO:0000259" key="1">
    <source>
        <dbReference type="Pfam" id="PF24032"/>
    </source>
</evidence>
<gene>
    <name evidence="2" type="ORF">FDG31_10175</name>
</gene>
<dbReference type="RefSeq" id="WP_003374413.1">
    <property type="nucleotide sequence ID" value="NZ_JACBBA010000004.1"/>
</dbReference>
<feature type="domain" description="YqbQ/XkdQ" evidence="1">
    <location>
        <begin position="22"/>
        <end position="317"/>
    </location>
</feature>
<protein>
    <submittedName>
        <fullName evidence="2">XkdQ</fullName>
    </submittedName>
</protein>
<sequence length="339" mass="38373">MIFIELVLKNKYKIQLLSEEATLKESIDSIAYTLNLSLIETDELKNIGLVKGDSIQLYDYMFNSNEYKKIFDGTIRDIHGSKKNKKLSIICRERTVSIEESEEEYLWKDGQTATQRAKTICNDWGIPVGNFSETSIGLSKDLRKESLFSTMKKDLKETAQKGGSLYKFRMSEILDLIELGSNSLVYKLDSIVDDIQNKSSLNGAVTQVKVLGKEETKKSTKKNKTSGSNEKKELILSPIIGVFKKDTERYGTIQKLFQDEKIDDYSKAKSKADALFSNGEDSMSVPCVQDINTIRAGDKVSLYNNFYYVTDITHELGIGGKMNMTVMSWEGVKTKFYGE</sequence>
<dbReference type="Proteomes" id="UP000486903">
    <property type="component" value="Unassembled WGS sequence"/>
</dbReference>
<comment type="caution">
    <text evidence="2">The sequence shown here is derived from an EMBL/GenBank/DDBJ whole genome shotgun (WGS) entry which is preliminary data.</text>
</comment>
<evidence type="ECO:0000313" key="2">
    <source>
        <dbReference type="EMBL" id="NFV26529.1"/>
    </source>
</evidence>